<evidence type="ECO:0000313" key="5">
    <source>
        <dbReference type="Proteomes" id="UP000285120"/>
    </source>
</evidence>
<dbReference type="InterPro" id="IPR013154">
    <property type="entry name" value="ADH-like_N"/>
</dbReference>
<dbReference type="Proteomes" id="UP000285120">
    <property type="component" value="Unassembled WGS sequence"/>
</dbReference>
<dbReference type="PANTHER" id="PTHR48106">
    <property type="entry name" value="QUINONE OXIDOREDUCTASE PIG3-RELATED"/>
    <property type="match status" value="1"/>
</dbReference>
<reference evidence="4 5" key="1">
    <citation type="submission" date="2018-09" db="EMBL/GenBank/DDBJ databases">
        <title>Genomic Encyclopedia of Archaeal and Bacterial Type Strains, Phase II (KMG-II): from individual species to whole genera.</title>
        <authorList>
            <person name="Goeker M."/>
        </authorList>
    </citation>
    <scope>NUCLEOTIDE SEQUENCE [LARGE SCALE GENOMIC DNA]</scope>
    <source>
        <strain evidence="4 5">DSM 17008</strain>
    </source>
</reference>
<feature type="domain" description="Enoyl reductase (ER)" evidence="3">
    <location>
        <begin position="10"/>
        <end position="322"/>
    </location>
</feature>
<name>A0A419UWF3_9BACL</name>
<dbReference type="GO" id="GO:0005829">
    <property type="term" value="C:cytosol"/>
    <property type="evidence" value="ECO:0007669"/>
    <property type="project" value="TreeGrafter"/>
</dbReference>
<accession>A0A419UWF3</accession>
<dbReference type="SUPFAM" id="SSF50129">
    <property type="entry name" value="GroES-like"/>
    <property type="match status" value="1"/>
</dbReference>
<dbReference type="InterPro" id="IPR013149">
    <property type="entry name" value="ADH-like_C"/>
</dbReference>
<keyword evidence="5" id="KW-1185">Reference proteome</keyword>
<dbReference type="GO" id="GO:0070402">
    <property type="term" value="F:NADPH binding"/>
    <property type="evidence" value="ECO:0007669"/>
    <property type="project" value="TreeGrafter"/>
</dbReference>
<sequence length="330" mass="35199">MKAIQYKAYGGPEVIEEVEKEQPVPSPAEVLIRVHSIGMNYADIARRQGAYVVPTPLPFFPGSEIAGTIEAVGGEVTRLQPGDRVAALITDGGYAEFAAVHEQAVIPIPDSLDFDQAAAFPLQGLSAYHVLKTMGRLEQGENVLVHAAAGGVGGIAVQLAKRFGAAKIIATASTPEKLNYAKELGADVLINYTEAGWEQKVLEATDGRGVDVAMEMAGGEIFSRTLDCLAPFGRLVVFGSASGEPSRLQAGRLMGANQSVIGFFLPQIMKRRDLMQQSLEELFAFMETGGLKLPIGDVFPLAEAARAQSLMQERKTTGKLILRPDPSSSS</sequence>
<comment type="caution">
    <text evidence="4">The sequence shown here is derived from an EMBL/GenBank/DDBJ whole genome shotgun (WGS) entry which is preliminary data.</text>
</comment>
<protein>
    <submittedName>
        <fullName evidence="4">NADPH2:quinone reductase</fullName>
    </submittedName>
</protein>
<dbReference type="EMBL" id="RAPK01000011">
    <property type="protein sequence ID" value="RKD69458.1"/>
    <property type="molecule type" value="Genomic_DNA"/>
</dbReference>
<dbReference type="CDD" id="cd08241">
    <property type="entry name" value="QOR1"/>
    <property type="match status" value="1"/>
</dbReference>
<dbReference type="RefSeq" id="WP_120194031.1">
    <property type="nucleotide sequence ID" value="NZ_RAPK01000011.1"/>
</dbReference>
<dbReference type="SUPFAM" id="SSF51735">
    <property type="entry name" value="NAD(P)-binding Rossmann-fold domains"/>
    <property type="match status" value="1"/>
</dbReference>
<dbReference type="GO" id="GO:0035925">
    <property type="term" value="F:mRNA 3'-UTR AU-rich region binding"/>
    <property type="evidence" value="ECO:0007669"/>
    <property type="project" value="TreeGrafter"/>
</dbReference>
<dbReference type="Gene3D" id="3.90.180.10">
    <property type="entry name" value="Medium-chain alcohol dehydrogenases, catalytic domain"/>
    <property type="match status" value="1"/>
</dbReference>
<keyword evidence="1" id="KW-0521">NADP</keyword>
<dbReference type="PROSITE" id="PS01162">
    <property type="entry name" value="QOR_ZETA_CRYSTAL"/>
    <property type="match status" value="1"/>
</dbReference>
<dbReference type="GO" id="GO:0003960">
    <property type="term" value="F:quinone reductase (NADPH) activity"/>
    <property type="evidence" value="ECO:0007669"/>
    <property type="project" value="TreeGrafter"/>
</dbReference>
<evidence type="ECO:0000259" key="3">
    <source>
        <dbReference type="SMART" id="SM00829"/>
    </source>
</evidence>
<dbReference type="InterPro" id="IPR011032">
    <property type="entry name" value="GroES-like_sf"/>
</dbReference>
<dbReference type="PANTHER" id="PTHR48106:SF13">
    <property type="entry name" value="QUINONE OXIDOREDUCTASE-RELATED"/>
    <property type="match status" value="1"/>
</dbReference>
<dbReference type="OrthoDB" id="9787435at2"/>
<dbReference type="InterPro" id="IPR002364">
    <property type="entry name" value="Quin_OxRdtase/zeta-crystal_CS"/>
</dbReference>
<dbReference type="Gene3D" id="3.40.50.720">
    <property type="entry name" value="NAD(P)-binding Rossmann-like Domain"/>
    <property type="match status" value="1"/>
</dbReference>
<keyword evidence="2" id="KW-0560">Oxidoreductase</keyword>
<dbReference type="Pfam" id="PF08240">
    <property type="entry name" value="ADH_N"/>
    <property type="match status" value="1"/>
</dbReference>
<evidence type="ECO:0000256" key="2">
    <source>
        <dbReference type="ARBA" id="ARBA00023002"/>
    </source>
</evidence>
<organism evidence="4 5">
    <name type="scientific">Sinobaca qinghaiensis</name>
    <dbReference type="NCBI Taxonomy" id="342944"/>
    <lineage>
        <taxon>Bacteria</taxon>
        <taxon>Bacillati</taxon>
        <taxon>Bacillota</taxon>
        <taxon>Bacilli</taxon>
        <taxon>Bacillales</taxon>
        <taxon>Sporolactobacillaceae</taxon>
        <taxon>Sinobaca</taxon>
    </lineage>
</organism>
<evidence type="ECO:0000256" key="1">
    <source>
        <dbReference type="ARBA" id="ARBA00022857"/>
    </source>
</evidence>
<dbReference type="AlphaFoldDB" id="A0A419UWF3"/>
<dbReference type="InterPro" id="IPR036291">
    <property type="entry name" value="NAD(P)-bd_dom_sf"/>
</dbReference>
<gene>
    <name evidence="4" type="ORF">ATL39_2876</name>
</gene>
<evidence type="ECO:0000313" key="4">
    <source>
        <dbReference type="EMBL" id="RKD69458.1"/>
    </source>
</evidence>
<dbReference type="SMART" id="SM00829">
    <property type="entry name" value="PKS_ER"/>
    <property type="match status" value="1"/>
</dbReference>
<dbReference type="GO" id="GO:0008270">
    <property type="term" value="F:zinc ion binding"/>
    <property type="evidence" value="ECO:0007669"/>
    <property type="project" value="InterPro"/>
</dbReference>
<proteinExistence type="predicted"/>
<dbReference type="InterPro" id="IPR020843">
    <property type="entry name" value="ER"/>
</dbReference>
<dbReference type="Pfam" id="PF00107">
    <property type="entry name" value="ADH_zinc_N"/>
    <property type="match status" value="1"/>
</dbReference>